<dbReference type="GO" id="GO:0005975">
    <property type="term" value="P:carbohydrate metabolic process"/>
    <property type="evidence" value="ECO:0007669"/>
    <property type="project" value="InterPro"/>
</dbReference>
<proteinExistence type="predicted"/>
<feature type="domain" description="Non-reducing end beta-L-arabinofuranosidase-like GH127 middle" evidence="2">
    <location>
        <begin position="394"/>
        <end position="490"/>
    </location>
</feature>
<comment type="caution">
    <text evidence="3">The sequence shown here is derived from an EMBL/GenBank/DDBJ whole genome shotgun (WGS) entry which is preliminary data.</text>
</comment>
<reference evidence="3" key="1">
    <citation type="journal article" date="2014" name="Int. J. Syst. Evol. Microbiol.">
        <title>Complete genome sequence of Corynebacterium casei LMG S-19264T (=DSM 44701T), isolated from a smear-ripened cheese.</title>
        <authorList>
            <consortium name="US DOE Joint Genome Institute (JGI-PGF)"/>
            <person name="Walter F."/>
            <person name="Albersmeier A."/>
            <person name="Kalinowski J."/>
            <person name="Ruckert C."/>
        </authorList>
    </citation>
    <scope>NUCLEOTIDE SEQUENCE</scope>
    <source>
        <strain evidence="3">CGMCC 1.12195</strain>
    </source>
</reference>
<dbReference type="EMBL" id="BMER01000001">
    <property type="protein sequence ID" value="GGG88511.1"/>
    <property type="molecule type" value="Genomic_DNA"/>
</dbReference>
<accession>A0A917MAY1</accession>
<dbReference type="InterPro" id="IPR008928">
    <property type="entry name" value="6-hairpin_glycosidase_sf"/>
</dbReference>
<evidence type="ECO:0000313" key="3">
    <source>
        <dbReference type="EMBL" id="GGG88511.1"/>
    </source>
</evidence>
<reference evidence="3" key="2">
    <citation type="submission" date="2020-09" db="EMBL/GenBank/DDBJ databases">
        <authorList>
            <person name="Sun Q."/>
            <person name="Zhou Y."/>
        </authorList>
    </citation>
    <scope>NUCLEOTIDE SEQUENCE</scope>
    <source>
        <strain evidence="3">CGMCC 1.12195</strain>
    </source>
</reference>
<evidence type="ECO:0000259" key="1">
    <source>
        <dbReference type="Pfam" id="PF07944"/>
    </source>
</evidence>
<dbReference type="InterPro" id="IPR012878">
    <property type="entry name" value="Beta-AFase-like_GH127_cat"/>
</dbReference>
<organism evidence="3 4">
    <name type="scientific">Parapedobacter pyrenivorans</name>
    <dbReference type="NCBI Taxonomy" id="1305674"/>
    <lineage>
        <taxon>Bacteria</taxon>
        <taxon>Pseudomonadati</taxon>
        <taxon>Bacteroidota</taxon>
        <taxon>Sphingobacteriia</taxon>
        <taxon>Sphingobacteriales</taxon>
        <taxon>Sphingobacteriaceae</taxon>
        <taxon>Parapedobacter</taxon>
    </lineage>
</organism>
<name>A0A917MAY1_9SPHI</name>
<sequence length="579" mass="65030">MFRMIGLAVCGGVFCVSLHGQELNPVPYGQLRVSGELETRSLRNFDRLESDIYTPDNVFPVAHEGVSAGWPGDYEGRIILGLTLQAQATHREPKYLAELIDRIDTRVNAKGYLGPIMQDSILEQQLSGHGWLLRGLCEYYAWKQDDRVKQHIKNIITNLALPTKGYHAKYPIDPDERLHDVGEASGTTQNAIGNWLLSSDIGCDFIFMDGVIHAYTLFPDPELKGLIDEMVARFLQMDLVRIKAQTHATLTAIRGLLRYYEVTKDDKLLKAAANRYALYRDEAMTETYANFNWFGRPEWTEPCAIVDAFMVATQLWQDSGDPHYLQDAHLIYYNAMTHAQRANGGFGLDNCPGPEDDVLSVHTDEAYWCCTMRGGEGLAAAIQYTYFTGGKNRVYLPFFNTSEVSVPRSGGETTLLQRSQYPYKGHIELEVLATQGNNNATRLHLFAPEWAEDPAITVNGSPVSYGKKAGFLVVRSKLKQGDKIQYTFSMQPRLQPLSNTTIDRPGDRKISYGPLVLGHPGSEKRVLSEATPINRLGKDKWQVGESDPYSLTPIFHTLDPAVREGATYHKQVIFEVKDH</sequence>
<evidence type="ECO:0000259" key="2">
    <source>
        <dbReference type="Pfam" id="PF20736"/>
    </source>
</evidence>
<keyword evidence="4" id="KW-1185">Reference proteome</keyword>
<dbReference type="Pfam" id="PF07944">
    <property type="entry name" value="Beta-AFase-like_GH127_cat"/>
    <property type="match status" value="1"/>
</dbReference>
<dbReference type="PANTHER" id="PTHR43465:SF2">
    <property type="entry name" value="DUF1680 DOMAIN PROTEIN (AFU_ORTHOLOGUE AFUA_1G08910)"/>
    <property type="match status" value="1"/>
</dbReference>
<dbReference type="PANTHER" id="PTHR43465">
    <property type="entry name" value="DUF1680 DOMAIN PROTEIN (AFU_ORTHOLOGUE AFUA_1G08910)"/>
    <property type="match status" value="1"/>
</dbReference>
<protein>
    <recommendedName>
        <fullName evidence="5">DUF1680 family protein</fullName>
    </recommendedName>
</protein>
<dbReference type="Pfam" id="PF20736">
    <property type="entry name" value="Glyco_hydro127M"/>
    <property type="match status" value="1"/>
</dbReference>
<dbReference type="InterPro" id="IPR049174">
    <property type="entry name" value="Beta-AFase-like"/>
</dbReference>
<dbReference type="AlphaFoldDB" id="A0A917MAY1"/>
<dbReference type="SUPFAM" id="SSF48208">
    <property type="entry name" value="Six-hairpin glycosidases"/>
    <property type="match status" value="1"/>
</dbReference>
<evidence type="ECO:0008006" key="5">
    <source>
        <dbReference type="Google" id="ProtNLM"/>
    </source>
</evidence>
<evidence type="ECO:0000313" key="4">
    <source>
        <dbReference type="Proteomes" id="UP000660862"/>
    </source>
</evidence>
<dbReference type="InterPro" id="IPR049046">
    <property type="entry name" value="Beta-AFase-like_GH127_middle"/>
</dbReference>
<gene>
    <name evidence="3" type="ORF">GCM10007415_23200</name>
</gene>
<dbReference type="Proteomes" id="UP000660862">
    <property type="component" value="Unassembled WGS sequence"/>
</dbReference>
<feature type="domain" description="Non-reducing end beta-L-arabinofuranosidase-like GH127 catalytic" evidence="1">
    <location>
        <begin position="243"/>
        <end position="378"/>
    </location>
</feature>